<protein>
    <submittedName>
        <fullName evidence="1">Metal-dependent hydrolase</fullName>
    </submittedName>
</protein>
<dbReference type="PANTHER" id="PTHR39456:SF1">
    <property type="entry name" value="METAL-DEPENDENT HYDROLASE"/>
    <property type="match status" value="1"/>
</dbReference>
<dbReference type="PANTHER" id="PTHR39456">
    <property type="entry name" value="METAL-DEPENDENT HYDROLASE"/>
    <property type="match status" value="1"/>
</dbReference>
<evidence type="ECO:0000313" key="2">
    <source>
        <dbReference type="Proteomes" id="UP000263833"/>
    </source>
</evidence>
<dbReference type="InterPro" id="IPR016516">
    <property type="entry name" value="UCP07580"/>
</dbReference>
<dbReference type="Proteomes" id="UP000263833">
    <property type="component" value="Unassembled WGS sequence"/>
</dbReference>
<dbReference type="RefSeq" id="WP_115548713.1">
    <property type="nucleotide sequence ID" value="NZ_QRGP01000001.1"/>
</dbReference>
<dbReference type="OrthoDB" id="4760165at2"/>
<evidence type="ECO:0000313" key="1">
    <source>
        <dbReference type="EMBL" id="RDV07166.1"/>
    </source>
</evidence>
<gene>
    <name evidence="1" type="ORF">DXH95_07275</name>
</gene>
<dbReference type="Pfam" id="PF10118">
    <property type="entry name" value="Metal_hydrol"/>
    <property type="match status" value="1"/>
</dbReference>
<keyword evidence="1" id="KW-0378">Hydrolase</keyword>
<dbReference type="EMBL" id="QRGP01000001">
    <property type="protein sequence ID" value="RDV07166.1"/>
    <property type="molecule type" value="Genomic_DNA"/>
</dbReference>
<sequence>MSNSIVVRRMPFAFSEPIAAIWNPARPEWSHMVNGASLTMPYLEPFLIKTVMEALPQVKDPQLKADVHAFVGQEGQHFQNHRRYNELLKRDYPDLADVEDELTAEYKKFQSKSFRWRLAYTAGFETMTMGITEWLIDARGMLFTGADPSVTSLILWHMVEETEHKNVAFDLYQDLHGDFWPRVWGVIFATAHVAWASRKAYKRMLIRDGSWSKLSSRLRLYAMVARFLIHTSPAMLRSLLPYYHPAKVHDPDWVAKWAKAYAALPEGGIPLLDTRDPEIPAQFAAG</sequence>
<proteinExistence type="predicted"/>
<comment type="caution">
    <text evidence="1">The sequence shown here is derived from an EMBL/GenBank/DDBJ whole genome shotgun (WGS) entry which is preliminary data.</text>
</comment>
<keyword evidence="2" id="KW-1185">Reference proteome</keyword>
<dbReference type="PIRSF" id="PIRSF007580">
    <property type="entry name" value="UCP07580"/>
    <property type="match status" value="1"/>
</dbReference>
<organism evidence="1 2">
    <name type="scientific">Sphingorhabdus pulchriflava</name>
    <dbReference type="NCBI Taxonomy" id="2292257"/>
    <lineage>
        <taxon>Bacteria</taxon>
        <taxon>Pseudomonadati</taxon>
        <taxon>Pseudomonadota</taxon>
        <taxon>Alphaproteobacteria</taxon>
        <taxon>Sphingomonadales</taxon>
        <taxon>Sphingomonadaceae</taxon>
        <taxon>Sphingorhabdus</taxon>
    </lineage>
</organism>
<dbReference type="AlphaFoldDB" id="A0A371BHV7"/>
<dbReference type="GO" id="GO:0016787">
    <property type="term" value="F:hydrolase activity"/>
    <property type="evidence" value="ECO:0007669"/>
    <property type="project" value="UniProtKB-KW"/>
</dbReference>
<accession>A0A371BHV7</accession>
<reference evidence="2" key="1">
    <citation type="submission" date="2018-08" db="EMBL/GenBank/DDBJ databases">
        <authorList>
            <person name="Kim S.-J."/>
            <person name="Jung G.-Y."/>
        </authorList>
    </citation>
    <scope>NUCLEOTIDE SEQUENCE [LARGE SCALE GENOMIC DNA]</scope>
    <source>
        <strain evidence="2">GY_G</strain>
    </source>
</reference>
<name>A0A371BHV7_9SPHN</name>